<sequence length="165" mass="19821">MKQKIKKRCFAPYMIALSYIILILAFLIIYYYDRAVCDIKDFIFGKYYHPSHKCQAILATRALNGNLKSDRRLLYFYDGYFRYNICISEANLTKMDENEILFLKQNVKKHISKPFCNDNETILKWYSECANNQSSEICKEYLKLEPEINLKEIERLYDKIKQNNY</sequence>
<dbReference type="Proteomes" id="UP001075461">
    <property type="component" value="Unassembled WGS sequence"/>
</dbReference>
<dbReference type="RefSeq" id="WP_269480760.1">
    <property type="nucleotide sequence ID" value="NZ_JAPXGJ010000017.1"/>
</dbReference>
<protein>
    <submittedName>
        <fullName evidence="2">Uncharacterized protein</fullName>
    </submittedName>
</protein>
<accession>A0A9Q4KS26</accession>
<dbReference type="EMBL" id="JAPXGP010000013">
    <property type="protein sequence ID" value="MCZ6162545.1"/>
    <property type="molecule type" value="Genomic_DNA"/>
</dbReference>
<keyword evidence="1" id="KW-0472">Membrane</keyword>
<organism evidence="2 3">
    <name type="scientific">Campylobacter ureolyticus</name>
    <dbReference type="NCBI Taxonomy" id="827"/>
    <lineage>
        <taxon>Bacteria</taxon>
        <taxon>Pseudomonadati</taxon>
        <taxon>Campylobacterota</taxon>
        <taxon>Epsilonproteobacteria</taxon>
        <taxon>Campylobacterales</taxon>
        <taxon>Campylobacteraceae</taxon>
        <taxon>Campylobacter</taxon>
    </lineage>
</organism>
<feature type="transmembrane region" description="Helical" evidence="1">
    <location>
        <begin position="12"/>
        <end position="32"/>
    </location>
</feature>
<name>A0A9Q4KS26_9BACT</name>
<evidence type="ECO:0000313" key="2">
    <source>
        <dbReference type="EMBL" id="MCZ6162545.1"/>
    </source>
</evidence>
<dbReference type="AlphaFoldDB" id="A0A9Q4KS26"/>
<comment type="caution">
    <text evidence="2">The sequence shown here is derived from an EMBL/GenBank/DDBJ whole genome shotgun (WGS) entry which is preliminary data.</text>
</comment>
<evidence type="ECO:0000313" key="3">
    <source>
        <dbReference type="Proteomes" id="UP001075461"/>
    </source>
</evidence>
<reference evidence="2" key="1">
    <citation type="submission" date="2022-12" db="EMBL/GenBank/DDBJ databases">
        <title>Species Delineation and Comparative Genomics within the Campylobacter ureolyticus Complex.</title>
        <authorList>
            <person name="Maki J."/>
            <person name="Howard M."/>
            <person name="Connelly S."/>
            <person name="Hardy D.J."/>
            <person name="Cameron A."/>
        </authorList>
    </citation>
    <scope>NUCLEOTIDE SEQUENCE</scope>
    <source>
        <strain evidence="2">URMC_786</strain>
    </source>
</reference>
<keyword evidence="1" id="KW-0812">Transmembrane</keyword>
<evidence type="ECO:0000256" key="1">
    <source>
        <dbReference type="SAM" id="Phobius"/>
    </source>
</evidence>
<gene>
    <name evidence="2" type="ORF">O6B92_09425</name>
</gene>
<proteinExistence type="predicted"/>
<keyword evidence="1" id="KW-1133">Transmembrane helix</keyword>